<dbReference type="Pfam" id="PF00668">
    <property type="entry name" value="Condensation"/>
    <property type="match status" value="2"/>
</dbReference>
<dbReference type="Gene3D" id="3.30.300.30">
    <property type="match status" value="1"/>
</dbReference>
<dbReference type="InterPro" id="IPR009081">
    <property type="entry name" value="PP-bd_ACP"/>
</dbReference>
<evidence type="ECO:0000256" key="2">
    <source>
        <dbReference type="ARBA" id="ARBA00022450"/>
    </source>
</evidence>
<dbReference type="InterPro" id="IPR020806">
    <property type="entry name" value="PKS_PP-bd"/>
</dbReference>
<dbReference type="InterPro" id="IPR020845">
    <property type="entry name" value="AMP-binding_CS"/>
</dbReference>
<dbReference type="Pfam" id="PF00550">
    <property type="entry name" value="PP-binding"/>
    <property type="match status" value="1"/>
</dbReference>
<proteinExistence type="predicted"/>
<feature type="non-terminal residue" evidence="6">
    <location>
        <position position="901"/>
    </location>
</feature>
<dbReference type="InterPro" id="IPR000873">
    <property type="entry name" value="AMP-dep_synth/lig_dom"/>
</dbReference>
<dbReference type="RefSeq" id="WP_359261837.1">
    <property type="nucleotide sequence ID" value="NZ_JBFAEG010000090.1"/>
</dbReference>
<evidence type="ECO:0000259" key="5">
    <source>
        <dbReference type="PROSITE" id="PS50075"/>
    </source>
</evidence>
<reference evidence="6 7" key="1">
    <citation type="submission" date="2024-06" db="EMBL/GenBank/DDBJ databases">
        <title>The Natural Products Discovery Center: Release of the First 8490 Sequenced Strains for Exploring Actinobacteria Biosynthetic Diversity.</title>
        <authorList>
            <person name="Kalkreuter E."/>
            <person name="Kautsar S.A."/>
            <person name="Yang D."/>
            <person name="Bader C.D."/>
            <person name="Teijaro C.N."/>
            <person name="Fluegel L."/>
            <person name="Davis C.M."/>
            <person name="Simpson J.R."/>
            <person name="Lauterbach L."/>
            <person name="Steele A.D."/>
            <person name="Gui C."/>
            <person name="Meng S."/>
            <person name="Li G."/>
            <person name="Viehrig K."/>
            <person name="Ye F."/>
            <person name="Su P."/>
            <person name="Kiefer A.F."/>
            <person name="Nichols A."/>
            <person name="Cepeda A.J."/>
            <person name="Yan W."/>
            <person name="Fan B."/>
            <person name="Jiang Y."/>
            <person name="Adhikari A."/>
            <person name="Zheng C.-J."/>
            <person name="Schuster L."/>
            <person name="Cowan T.M."/>
            <person name="Smanski M.J."/>
            <person name="Chevrette M.G."/>
            <person name="De Carvalho L.P.S."/>
            <person name="Shen B."/>
        </authorList>
    </citation>
    <scope>NUCLEOTIDE SEQUENCE [LARGE SCALE GENOMIC DNA]</scope>
    <source>
        <strain evidence="6 7">NPDC020594</strain>
    </source>
</reference>
<keyword evidence="3" id="KW-0597">Phosphoprotein</keyword>
<dbReference type="InterPro" id="IPR045851">
    <property type="entry name" value="AMP-bd_C_sf"/>
</dbReference>
<dbReference type="InterPro" id="IPR042099">
    <property type="entry name" value="ANL_N_sf"/>
</dbReference>
<dbReference type="InterPro" id="IPR010071">
    <property type="entry name" value="AA_adenyl_dom"/>
</dbReference>
<dbReference type="InterPro" id="IPR006162">
    <property type="entry name" value="Ppantetheine_attach_site"/>
</dbReference>
<gene>
    <name evidence="6" type="ORF">AB0H04_46555</name>
</gene>
<keyword evidence="2" id="KW-0596">Phosphopantetheine</keyword>
<evidence type="ECO:0000256" key="1">
    <source>
        <dbReference type="ARBA" id="ARBA00001957"/>
    </source>
</evidence>
<protein>
    <submittedName>
        <fullName evidence="6">Amino acid adenylation domain-containing protein</fullName>
    </submittedName>
</protein>
<dbReference type="Pfam" id="PF13193">
    <property type="entry name" value="AMP-binding_C"/>
    <property type="match status" value="1"/>
</dbReference>
<comment type="caution">
    <text evidence="6">The sequence shown here is derived from an EMBL/GenBank/DDBJ whole genome shotgun (WGS) entry which is preliminary data.</text>
</comment>
<keyword evidence="7" id="KW-1185">Reference proteome</keyword>
<feature type="region of interest" description="Disordered" evidence="4">
    <location>
        <begin position="604"/>
        <end position="623"/>
    </location>
</feature>
<evidence type="ECO:0000313" key="6">
    <source>
        <dbReference type="EMBL" id="MEU5714151.1"/>
    </source>
</evidence>
<dbReference type="PROSITE" id="PS50075">
    <property type="entry name" value="CARRIER"/>
    <property type="match status" value="1"/>
</dbReference>
<dbReference type="Gene3D" id="3.40.50.12780">
    <property type="entry name" value="N-terminal domain of ligase-like"/>
    <property type="match status" value="1"/>
</dbReference>
<dbReference type="Proteomes" id="UP001551011">
    <property type="component" value="Unassembled WGS sequence"/>
</dbReference>
<dbReference type="CDD" id="cd17652">
    <property type="entry name" value="A_NRPS_CmdD_like"/>
    <property type="match status" value="1"/>
</dbReference>
<dbReference type="InterPro" id="IPR023213">
    <property type="entry name" value="CAT-like_dom_sf"/>
</dbReference>
<sequence>MPFERLVEAVNPTRSLAHHPLFQVMLVLQNNAQGEARLPGVHARLDDLSVGTAKFDLALTLHERHTADGAADGIAGALTYATEVFDRASAETLVERLVRLLEWTAENPDRSPARWDVLTPEERTRILTEWNDSGEPAVRTTFVDLFEQRVRQAPRATAAEFGDHSLTYDQLNTRANQLARWLISQGVGPEKRVAISLPRSLDWLIAVLAVMKSGGAYIPVDPEYPADRITYMLEDSRPVHVLAAPLDELPLNTLHTTDITDTERTAPLLTDSPAYVIYTSGSTGRPKGVVVTHSGIASLSYSQTRAFEVTEHSRVLQFASPSFDAAAWEVCMALLAGARLVMAPADQLLPGEPLTAVLARHRVTHATLPPAALPVMPEDGLPEGMTLVVAGEACPPALVDTWSAGRRMINAYGPTETTVCATMSRPLSGAVTPPIGTPLNGFDVYVLDAGLRPVPVGVPGELYVSGAGLARGYLGRPALTAGRFVADPFGAPGARMYRTGDLVRWRNDGQLEFVGRADHQVKIRGFRIEPGEIEAVLGTHPRVRQAAVVVREDRPGDKRVVAYAVTDAPVEELRALAAERLPEYMVPSAIVPLDALPLTPNGKLDHKALPAPQYGDRNGPGRAPRTAQEEILCALFAEVLGLEKVGPEANFFELGGHSLLATRLISRIRAALGVEVEVRGLFEAPTPEGLARRLDRAARAVAAPTARPRPDTVPLSYAQRRLWMLDRVEGGGSTYNVPLALRLDGPVDVPALRTALADVVARHESLRTVFAERDGVPHQVVLPADTEVAFTVREVTAGELEQASAEAARHLFALGTEVPFRATLFPVDGGERHVLLLLMHHIVADGSSTAPLLRDLSTAYTARLDGRTPDWEPLPVQYADYALWQQDVLGDDTDPDSLLSR</sequence>
<evidence type="ECO:0000313" key="7">
    <source>
        <dbReference type="Proteomes" id="UP001551011"/>
    </source>
</evidence>
<comment type="cofactor">
    <cofactor evidence="1">
        <name>pantetheine 4'-phosphate</name>
        <dbReference type="ChEBI" id="CHEBI:47942"/>
    </cofactor>
</comment>
<dbReference type="PANTHER" id="PTHR45527">
    <property type="entry name" value="NONRIBOSOMAL PEPTIDE SYNTHETASE"/>
    <property type="match status" value="1"/>
</dbReference>
<dbReference type="SUPFAM" id="SSF52777">
    <property type="entry name" value="CoA-dependent acyltransferases"/>
    <property type="match status" value="2"/>
</dbReference>
<accession>A0ABV3AQC9</accession>
<dbReference type="Gene3D" id="3.30.559.10">
    <property type="entry name" value="Chloramphenicol acetyltransferase-like domain"/>
    <property type="match status" value="2"/>
</dbReference>
<dbReference type="InterPro" id="IPR025110">
    <property type="entry name" value="AMP-bd_C"/>
</dbReference>
<dbReference type="PANTHER" id="PTHR45527:SF1">
    <property type="entry name" value="FATTY ACID SYNTHASE"/>
    <property type="match status" value="1"/>
</dbReference>
<dbReference type="SMART" id="SM00823">
    <property type="entry name" value="PKS_PP"/>
    <property type="match status" value="1"/>
</dbReference>
<dbReference type="Gene3D" id="3.30.559.30">
    <property type="entry name" value="Nonribosomal peptide synthetase, condensation domain"/>
    <property type="match status" value="1"/>
</dbReference>
<dbReference type="EMBL" id="JBFAEG010000090">
    <property type="protein sequence ID" value="MEU5714151.1"/>
    <property type="molecule type" value="Genomic_DNA"/>
</dbReference>
<dbReference type="InterPro" id="IPR001242">
    <property type="entry name" value="Condensation_dom"/>
</dbReference>
<dbReference type="SUPFAM" id="SSF56801">
    <property type="entry name" value="Acetyl-CoA synthetase-like"/>
    <property type="match status" value="1"/>
</dbReference>
<feature type="domain" description="Carrier" evidence="5">
    <location>
        <begin position="623"/>
        <end position="698"/>
    </location>
</feature>
<dbReference type="PROSITE" id="PS00012">
    <property type="entry name" value="PHOSPHOPANTETHEINE"/>
    <property type="match status" value="1"/>
</dbReference>
<dbReference type="NCBIfam" id="TIGR01733">
    <property type="entry name" value="AA-adenyl-dom"/>
    <property type="match status" value="1"/>
</dbReference>
<dbReference type="InterPro" id="IPR036736">
    <property type="entry name" value="ACP-like_sf"/>
</dbReference>
<dbReference type="Pfam" id="PF00501">
    <property type="entry name" value="AMP-binding"/>
    <property type="match status" value="1"/>
</dbReference>
<name>A0ABV3AQC9_9ACTN</name>
<dbReference type="SUPFAM" id="SSF47336">
    <property type="entry name" value="ACP-like"/>
    <property type="match status" value="1"/>
</dbReference>
<organism evidence="6 7">
    <name type="scientific">Streptomyces flaveolus</name>
    <dbReference type="NCBI Taxonomy" id="67297"/>
    <lineage>
        <taxon>Bacteria</taxon>
        <taxon>Bacillati</taxon>
        <taxon>Actinomycetota</taxon>
        <taxon>Actinomycetes</taxon>
        <taxon>Kitasatosporales</taxon>
        <taxon>Streptomycetaceae</taxon>
        <taxon>Streptomyces</taxon>
    </lineage>
</organism>
<dbReference type="Gene3D" id="1.10.1200.10">
    <property type="entry name" value="ACP-like"/>
    <property type="match status" value="1"/>
</dbReference>
<evidence type="ECO:0000256" key="4">
    <source>
        <dbReference type="SAM" id="MobiDB-lite"/>
    </source>
</evidence>
<dbReference type="PROSITE" id="PS00455">
    <property type="entry name" value="AMP_BINDING"/>
    <property type="match status" value="1"/>
</dbReference>
<evidence type="ECO:0000256" key="3">
    <source>
        <dbReference type="ARBA" id="ARBA00022553"/>
    </source>
</evidence>